<protein>
    <submittedName>
        <fullName evidence="1">Uncharacterized protein</fullName>
    </submittedName>
</protein>
<dbReference type="Proteomes" id="UP001163798">
    <property type="component" value="Unassembled WGS sequence"/>
</dbReference>
<reference evidence="1" key="1">
    <citation type="submission" date="2022-08" db="EMBL/GenBank/DDBJ databases">
        <authorList>
            <consortium name="DOE Joint Genome Institute"/>
            <person name="Min B."/>
            <person name="Riley R."/>
            <person name="Sierra-Patev S."/>
            <person name="Naranjo-Ortiz M."/>
            <person name="Looney B."/>
            <person name="Konkel Z."/>
            <person name="Slot J.C."/>
            <person name="Sakamoto Y."/>
            <person name="Steenwyk J.L."/>
            <person name="Rokas A."/>
            <person name="Carro J."/>
            <person name="Camarero S."/>
            <person name="Ferreira P."/>
            <person name="Molpeceres G."/>
            <person name="Ruiz-Duenas F.J."/>
            <person name="Serrano A."/>
            <person name="Henrissat B."/>
            <person name="Drula E."/>
            <person name="Hughes K.W."/>
            <person name="Mata J.L."/>
            <person name="Ishikawa N.K."/>
            <person name="Vargas-Isla R."/>
            <person name="Ushijima S."/>
            <person name="Smith C.A."/>
            <person name="Ahrendt S."/>
            <person name="Andreopoulos W."/>
            <person name="He G."/>
            <person name="Labutti K."/>
            <person name="Lipzen A."/>
            <person name="Ng V."/>
            <person name="Sandor L."/>
            <person name="Barry K."/>
            <person name="Martinez A.T."/>
            <person name="Xiao Y."/>
            <person name="Gibbons J.G."/>
            <person name="Terashima K."/>
            <person name="Hibbett D.S."/>
            <person name="Grigoriev I.V."/>
        </authorList>
    </citation>
    <scope>NUCLEOTIDE SEQUENCE</scope>
    <source>
        <strain evidence="1">TFB10291</strain>
    </source>
</reference>
<name>A0AA38NTC7_9AGAR</name>
<sequence length="159" mass="17469">MKEWNIEDGLLACPGSRFKSGFQSMCCYASVILWILLLSLKPRALCCSGTVHRLSFVAIVVLSKQSVLVGDCYISRTQREIASIRFPAAPNSLNALFCCGYRSAFEILLVVSQRRLVYHGHILLHDPTFINAASSSLSPVSVPLNSFSSFVLVLLNVGE</sequence>
<dbReference type="AlphaFoldDB" id="A0AA38NTC7"/>
<comment type="caution">
    <text evidence="1">The sequence shown here is derived from an EMBL/GenBank/DDBJ whole genome shotgun (WGS) entry which is preliminary data.</text>
</comment>
<keyword evidence="2" id="KW-1185">Reference proteome</keyword>
<proteinExistence type="predicted"/>
<evidence type="ECO:0000313" key="2">
    <source>
        <dbReference type="Proteomes" id="UP001163798"/>
    </source>
</evidence>
<evidence type="ECO:0000313" key="1">
    <source>
        <dbReference type="EMBL" id="KAJ3790794.1"/>
    </source>
</evidence>
<gene>
    <name evidence="1" type="ORF">GGU10DRAFT_339535</name>
</gene>
<accession>A0AA38NTC7</accession>
<dbReference type="EMBL" id="MU793247">
    <property type="protein sequence ID" value="KAJ3790794.1"/>
    <property type="molecule type" value="Genomic_DNA"/>
</dbReference>
<organism evidence="1 2">
    <name type="scientific">Lentinula aff. detonsa</name>
    <dbReference type="NCBI Taxonomy" id="2804958"/>
    <lineage>
        <taxon>Eukaryota</taxon>
        <taxon>Fungi</taxon>
        <taxon>Dikarya</taxon>
        <taxon>Basidiomycota</taxon>
        <taxon>Agaricomycotina</taxon>
        <taxon>Agaricomycetes</taxon>
        <taxon>Agaricomycetidae</taxon>
        <taxon>Agaricales</taxon>
        <taxon>Marasmiineae</taxon>
        <taxon>Omphalotaceae</taxon>
        <taxon>Lentinula</taxon>
    </lineage>
</organism>